<protein>
    <recommendedName>
        <fullName evidence="4">Poly-gamma-glutamate system protein</fullName>
    </recommendedName>
</protein>
<sequence>MSTKPLTQNKHQRTRFQVMYWRPKQLSRGWLLFTMMFAVGGLILVEKCTRSMTPENVETMTSAARKAREAMSWIGQVRAQQGHRVIDKLDPQGSHLIGPSMSMVTSKLGAIESKQTSINPNFAAVVVRWLSEAGVKPGDQIAIGASGSWPGLNIAVYAAAETMKLRPTIVLSAASSQYGANSPEMMWLDMERHLAERDIIPFRAAAASFGGLYDHASGMTDDTKAMLADAIDRNAITRIPGQTLRDSIRERMVVYGDKPYAAYINVGGGSASIGGTAGQACLPAGLHQQISDSQAMPDCVAARMIERGIPVINMADAKGIASQYAMPIAPPELPQVGEASLFGKLTYRRSLAAIMMVAIGGVLSITVAPGRCLRFARRLRMKEQNETPSQVEWMV</sequence>
<reference evidence="2 3" key="1">
    <citation type="submission" date="2019-02" db="EMBL/GenBank/DDBJ databases">
        <title>Deep-cultivation of Planctomycetes and their phenomic and genomic characterization uncovers novel biology.</title>
        <authorList>
            <person name="Wiegand S."/>
            <person name="Jogler M."/>
            <person name="Boedeker C."/>
            <person name="Pinto D."/>
            <person name="Vollmers J."/>
            <person name="Rivas-Marin E."/>
            <person name="Kohn T."/>
            <person name="Peeters S.H."/>
            <person name="Heuer A."/>
            <person name="Rast P."/>
            <person name="Oberbeckmann S."/>
            <person name="Bunk B."/>
            <person name="Jeske O."/>
            <person name="Meyerdierks A."/>
            <person name="Storesund J.E."/>
            <person name="Kallscheuer N."/>
            <person name="Luecker S."/>
            <person name="Lage O.M."/>
            <person name="Pohl T."/>
            <person name="Merkel B.J."/>
            <person name="Hornburger P."/>
            <person name="Mueller R.-W."/>
            <person name="Bruemmer F."/>
            <person name="Labrenz M."/>
            <person name="Spormann A.M."/>
            <person name="Op Den Camp H."/>
            <person name="Overmann J."/>
            <person name="Amann R."/>
            <person name="Jetten M.S.M."/>
            <person name="Mascher T."/>
            <person name="Medema M.H."/>
            <person name="Devos D.P."/>
            <person name="Kaster A.-K."/>
            <person name="Ovreas L."/>
            <person name="Rohde M."/>
            <person name="Galperin M.Y."/>
            <person name="Jogler C."/>
        </authorList>
    </citation>
    <scope>NUCLEOTIDE SEQUENCE [LARGE SCALE GENOMIC DNA]</scope>
    <source>
        <strain evidence="2 3">CA13</strain>
    </source>
</reference>
<dbReference type="InterPro" id="IPR027602">
    <property type="entry name" value="PGA_system"/>
</dbReference>
<dbReference type="Proteomes" id="UP000315010">
    <property type="component" value="Unassembled WGS sequence"/>
</dbReference>
<dbReference type="OrthoDB" id="6233025at2"/>
<feature type="transmembrane region" description="Helical" evidence="1">
    <location>
        <begin position="351"/>
        <end position="373"/>
    </location>
</feature>
<feature type="transmembrane region" description="Helical" evidence="1">
    <location>
        <begin position="29"/>
        <end position="45"/>
    </location>
</feature>
<organism evidence="2 3">
    <name type="scientific">Novipirellula herctigrandis</name>
    <dbReference type="NCBI Taxonomy" id="2527986"/>
    <lineage>
        <taxon>Bacteria</taxon>
        <taxon>Pseudomonadati</taxon>
        <taxon>Planctomycetota</taxon>
        <taxon>Planctomycetia</taxon>
        <taxon>Pirellulales</taxon>
        <taxon>Pirellulaceae</taxon>
        <taxon>Novipirellula</taxon>
    </lineage>
</organism>
<accession>A0A5C5YMW7</accession>
<dbReference type="AlphaFoldDB" id="A0A5C5YMW7"/>
<proteinExistence type="predicted"/>
<keyword evidence="3" id="KW-1185">Reference proteome</keyword>
<gene>
    <name evidence="2" type="ORF">CA13_67650</name>
</gene>
<keyword evidence="1" id="KW-1133">Transmembrane helix</keyword>
<evidence type="ECO:0000313" key="2">
    <source>
        <dbReference type="EMBL" id="TWT76272.1"/>
    </source>
</evidence>
<evidence type="ECO:0000256" key="1">
    <source>
        <dbReference type="SAM" id="Phobius"/>
    </source>
</evidence>
<keyword evidence="1" id="KW-0472">Membrane</keyword>
<dbReference type="EMBL" id="SJPJ01000002">
    <property type="protein sequence ID" value="TWT76272.1"/>
    <property type="molecule type" value="Genomic_DNA"/>
</dbReference>
<evidence type="ECO:0008006" key="4">
    <source>
        <dbReference type="Google" id="ProtNLM"/>
    </source>
</evidence>
<keyword evidence="1" id="KW-0812">Transmembrane</keyword>
<evidence type="ECO:0000313" key="3">
    <source>
        <dbReference type="Proteomes" id="UP000315010"/>
    </source>
</evidence>
<comment type="caution">
    <text evidence="2">The sequence shown here is derived from an EMBL/GenBank/DDBJ whole genome shotgun (WGS) entry which is preliminary data.</text>
</comment>
<dbReference type="RefSeq" id="WP_146404069.1">
    <property type="nucleotide sequence ID" value="NZ_SJPJ01000002.1"/>
</dbReference>
<dbReference type="NCBIfam" id="TIGR04332">
    <property type="entry name" value="gamma_Glu_sys"/>
    <property type="match status" value="1"/>
</dbReference>
<name>A0A5C5YMW7_9BACT</name>